<dbReference type="STRING" id="869209.Tresu_0556"/>
<evidence type="ECO:0000313" key="2">
    <source>
        <dbReference type="EMBL" id="AEB13500.1"/>
    </source>
</evidence>
<dbReference type="GeneID" id="302997759"/>
<dbReference type="AlphaFoldDB" id="F2NRF8"/>
<dbReference type="InterPro" id="IPR029044">
    <property type="entry name" value="Nucleotide-diphossugar_trans"/>
</dbReference>
<keyword evidence="3" id="KW-1185">Reference proteome</keyword>
<reference evidence="3" key="2">
    <citation type="submission" date="2011-04" db="EMBL/GenBank/DDBJ databases">
        <title>The complete genome of chromosome of Treponema succinifaciens DSM 2489.</title>
        <authorList>
            <person name="Lucas S."/>
            <person name="Copeland A."/>
            <person name="Lapidus A."/>
            <person name="Bruce D."/>
            <person name="Goodwin L."/>
            <person name="Pitluck S."/>
            <person name="Peters L."/>
            <person name="Kyrpides N."/>
            <person name="Mavromatis K."/>
            <person name="Ivanova N."/>
            <person name="Ovchinnikova G."/>
            <person name="Teshima H."/>
            <person name="Detter J.C."/>
            <person name="Tapia R."/>
            <person name="Han C."/>
            <person name="Land M."/>
            <person name="Hauser L."/>
            <person name="Markowitz V."/>
            <person name="Cheng J.-F."/>
            <person name="Hugenholtz P."/>
            <person name="Woyke T."/>
            <person name="Wu D."/>
            <person name="Gronow S."/>
            <person name="Wellnitz S."/>
            <person name="Brambilla E."/>
            <person name="Klenk H.-P."/>
            <person name="Eisen J.A."/>
        </authorList>
    </citation>
    <scope>NUCLEOTIDE SEQUENCE [LARGE SCALE GENOMIC DNA]</scope>
    <source>
        <strain evidence="3">ATCC 33096 / DSM 2489 / 6091</strain>
    </source>
</reference>
<dbReference type="RefSeq" id="WP_013700807.1">
    <property type="nucleotide sequence ID" value="NC_015385.1"/>
</dbReference>
<dbReference type="InterPro" id="IPR001173">
    <property type="entry name" value="Glyco_trans_2-like"/>
</dbReference>
<dbReference type="eggNOG" id="COG0463">
    <property type="taxonomic scope" value="Bacteria"/>
</dbReference>
<organism evidence="2 3">
    <name type="scientific">Treponema succinifaciens (strain ATCC 33096 / DSM 2489 / 6091)</name>
    <dbReference type="NCBI Taxonomy" id="869209"/>
    <lineage>
        <taxon>Bacteria</taxon>
        <taxon>Pseudomonadati</taxon>
        <taxon>Spirochaetota</taxon>
        <taxon>Spirochaetia</taxon>
        <taxon>Spirochaetales</taxon>
        <taxon>Treponemataceae</taxon>
        <taxon>Treponema</taxon>
    </lineage>
</organism>
<dbReference type="SUPFAM" id="SSF53448">
    <property type="entry name" value="Nucleotide-diphospho-sugar transferases"/>
    <property type="match status" value="1"/>
</dbReference>
<proteinExistence type="predicted"/>
<dbReference type="Pfam" id="PF00535">
    <property type="entry name" value="Glycos_transf_2"/>
    <property type="match status" value="1"/>
</dbReference>
<dbReference type="EMBL" id="CP002631">
    <property type="protein sequence ID" value="AEB13500.1"/>
    <property type="molecule type" value="Genomic_DNA"/>
</dbReference>
<dbReference type="Gene3D" id="3.90.550.10">
    <property type="entry name" value="Spore Coat Polysaccharide Biosynthesis Protein SpsA, Chain A"/>
    <property type="match status" value="1"/>
</dbReference>
<evidence type="ECO:0000259" key="1">
    <source>
        <dbReference type="Pfam" id="PF00535"/>
    </source>
</evidence>
<protein>
    <submittedName>
        <fullName evidence="2">Glycosyl transferase family 2</fullName>
    </submittedName>
</protein>
<dbReference type="Proteomes" id="UP000006852">
    <property type="component" value="Chromosome"/>
</dbReference>
<evidence type="ECO:0000313" key="3">
    <source>
        <dbReference type="Proteomes" id="UP000006852"/>
    </source>
</evidence>
<reference evidence="2 3" key="1">
    <citation type="journal article" date="2011" name="Stand. Genomic Sci.">
        <title>Complete genome sequence of Treponema succinifaciens type strain (6091).</title>
        <authorList>
            <person name="Han C."/>
            <person name="Gronow S."/>
            <person name="Teshima H."/>
            <person name="Lapidus A."/>
            <person name="Nolan M."/>
            <person name="Lucas S."/>
            <person name="Hammon N."/>
            <person name="Deshpande S."/>
            <person name="Cheng J.F."/>
            <person name="Zeytun A."/>
            <person name="Tapia R."/>
            <person name="Goodwin L."/>
            <person name="Pitluck S."/>
            <person name="Liolios K."/>
            <person name="Pagani I."/>
            <person name="Ivanova N."/>
            <person name="Mavromatis K."/>
            <person name="Mikhailova N."/>
            <person name="Huntemann M."/>
            <person name="Pati A."/>
            <person name="Chen A."/>
            <person name="Palaniappan K."/>
            <person name="Land M."/>
            <person name="Hauser L."/>
            <person name="Brambilla E.M."/>
            <person name="Rohde M."/>
            <person name="Goker M."/>
            <person name="Woyke T."/>
            <person name="Bristow J."/>
            <person name="Eisen J.A."/>
            <person name="Markowitz V."/>
            <person name="Hugenholtz P."/>
            <person name="Kyrpides N.C."/>
            <person name="Klenk H.P."/>
            <person name="Detter J.C."/>
        </authorList>
    </citation>
    <scope>NUCLEOTIDE SEQUENCE [LARGE SCALE GENOMIC DNA]</scope>
    <source>
        <strain evidence="3">ATCC 33096 / DSM 2489 / 6091</strain>
    </source>
</reference>
<sequence>MIDILLATYNGEKYIDTQISSIVNQSYSAWKLYIHDDGSSDSTVEKIKLWTSRDSRIAFIDDGITFHNPGMHFMHLLKFSKSELVCFADQDDLWLEYKLQRMFESFDRQTKNPYLLVSNCYLWNTENKTIIPKVNFNQAYSLEEFLFLNGGLQGCAMMFNSELRNIALSRNVENLYMHDYLISLIAFTFGKVKYLSENLFLYRQYENNVSVHIEINKNHYRKRILRNRKIPVVFAPAYKNIMSFYQIFKNEIDEPKKKVFKRYLELKDKNLIVRFFKVFFSKFSLGKNGHNKLVLKMILRKFWSKS</sequence>
<keyword evidence="2" id="KW-0808">Transferase</keyword>
<dbReference type="PANTHER" id="PTHR22916">
    <property type="entry name" value="GLYCOSYLTRANSFERASE"/>
    <property type="match status" value="1"/>
</dbReference>
<feature type="domain" description="Glycosyltransferase 2-like" evidence="1">
    <location>
        <begin position="4"/>
        <end position="111"/>
    </location>
</feature>
<name>F2NRF8_TRES6</name>
<accession>F2NRF8</accession>
<dbReference type="PANTHER" id="PTHR22916:SF3">
    <property type="entry name" value="UDP-GLCNAC:BETAGAL BETA-1,3-N-ACETYLGLUCOSAMINYLTRANSFERASE-LIKE PROTEIN 1"/>
    <property type="match status" value="1"/>
</dbReference>
<dbReference type="OrthoDB" id="305760at2"/>
<dbReference type="KEGG" id="tsu:Tresu_0556"/>
<dbReference type="HOGENOM" id="CLU_025996_2_1_12"/>
<dbReference type="GO" id="GO:0016758">
    <property type="term" value="F:hexosyltransferase activity"/>
    <property type="evidence" value="ECO:0007669"/>
    <property type="project" value="UniProtKB-ARBA"/>
</dbReference>
<gene>
    <name evidence="2" type="ordered locus">Tresu_0556</name>
</gene>